<reference evidence="2 3" key="1">
    <citation type="submission" date="2019-07" db="EMBL/GenBank/DDBJ databases">
        <title>Whole genome shotgun sequence of Cellulomonas aerilata NBRC 106308.</title>
        <authorList>
            <person name="Hosoyama A."/>
            <person name="Uohara A."/>
            <person name="Ohji S."/>
            <person name="Ichikawa N."/>
        </authorList>
    </citation>
    <scope>NUCLEOTIDE SEQUENCE [LARGE SCALE GENOMIC DNA]</scope>
    <source>
        <strain evidence="2 3">NBRC 106308</strain>
    </source>
</reference>
<keyword evidence="3" id="KW-1185">Reference proteome</keyword>
<sequence>MDGSRAPAPTERGAGEARGSVVTNRGRLAVAAATVAIGGTAAIGAAARSGPGAGPRPDRWHAVTVNLAPQDVGSPGRWPQPIADLGDRVEVRVVPAPGDRGTELAVRARAGLRPGEAPDADDLQDRIRVALRHSRMLLETGEVLQPDRPSTTRPTVTSLPLRAALRRSQGGGRL</sequence>
<evidence type="ECO:0000313" key="3">
    <source>
        <dbReference type="Proteomes" id="UP000321181"/>
    </source>
</evidence>
<protein>
    <submittedName>
        <fullName evidence="2">Uncharacterized protein</fullName>
    </submittedName>
</protein>
<accession>A0A512D9R2</accession>
<dbReference type="AlphaFoldDB" id="A0A512D9R2"/>
<organism evidence="2 3">
    <name type="scientific">Cellulomonas aerilata</name>
    <dbReference type="NCBI Taxonomy" id="515326"/>
    <lineage>
        <taxon>Bacteria</taxon>
        <taxon>Bacillati</taxon>
        <taxon>Actinomycetota</taxon>
        <taxon>Actinomycetes</taxon>
        <taxon>Micrococcales</taxon>
        <taxon>Cellulomonadaceae</taxon>
        <taxon>Cellulomonas</taxon>
    </lineage>
</organism>
<dbReference type="EMBL" id="BJYY01000004">
    <property type="protein sequence ID" value="GEO33191.1"/>
    <property type="molecule type" value="Genomic_DNA"/>
</dbReference>
<feature type="region of interest" description="Disordered" evidence="1">
    <location>
        <begin position="1"/>
        <end position="21"/>
    </location>
</feature>
<dbReference type="Proteomes" id="UP000321181">
    <property type="component" value="Unassembled WGS sequence"/>
</dbReference>
<comment type="caution">
    <text evidence="2">The sequence shown here is derived from an EMBL/GenBank/DDBJ whole genome shotgun (WGS) entry which is preliminary data.</text>
</comment>
<name>A0A512D9R2_9CELL</name>
<gene>
    <name evidence="2" type="ORF">CAE01nite_09160</name>
</gene>
<evidence type="ECO:0000256" key="1">
    <source>
        <dbReference type="SAM" id="MobiDB-lite"/>
    </source>
</evidence>
<proteinExistence type="predicted"/>
<evidence type="ECO:0000313" key="2">
    <source>
        <dbReference type="EMBL" id="GEO33191.1"/>
    </source>
</evidence>